<comment type="similarity">
    <text evidence="9">Belongs to the protein kinase superfamily. Tyr protein kinase family.</text>
</comment>
<dbReference type="InterPro" id="IPR035849">
    <property type="entry name" value="Fes/Fps/Fer_SH2"/>
</dbReference>
<comment type="caution">
    <text evidence="12">The sequence shown here is derived from an EMBL/GenBank/DDBJ whole genome shotgun (WGS) entry which is preliminary data.</text>
</comment>
<dbReference type="OrthoDB" id="3256376at2759"/>
<dbReference type="SUPFAM" id="SSF55550">
    <property type="entry name" value="SH2 domain"/>
    <property type="match status" value="1"/>
</dbReference>
<dbReference type="Gene3D" id="1.10.510.10">
    <property type="entry name" value="Transferase(Phosphotransferase) domain 1"/>
    <property type="match status" value="1"/>
</dbReference>
<dbReference type="InterPro" id="IPR017441">
    <property type="entry name" value="Protein_kinase_ATP_BS"/>
</dbReference>
<dbReference type="Pfam" id="PF00017">
    <property type="entry name" value="SH2"/>
    <property type="match status" value="1"/>
</dbReference>
<dbReference type="Gene3D" id="3.30.200.20">
    <property type="entry name" value="Phosphorylase Kinase, domain 1"/>
    <property type="match status" value="1"/>
</dbReference>
<dbReference type="AlphaFoldDB" id="A0A7I8X3W2"/>
<dbReference type="PANTHER" id="PTHR24418">
    <property type="entry name" value="TYROSINE-PROTEIN KINASE"/>
    <property type="match status" value="1"/>
</dbReference>
<organism evidence="12 13">
    <name type="scientific">Bursaphelenchus xylophilus</name>
    <name type="common">Pinewood nematode worm</name>
    <name type="synonym">Aphelenchoides xylophilus</name>
    <dbReference type="NCBI Taxonomy" id="6326"/>
    <lineage>
        <taxon>Eukaryota</taxon>
        <taxon>Metazoa</taxon>
        <taxon>Ecdysozoa</taxon>
        <taxon>Nematoda</taxon>
        <taxon>Chromadorea</taxon>
        <taxon>Rhabditida</taxon>
        <taxon>Tylenchina</taxon>
        <taxon>Tylenchomorpha</taxon>
        <taxon>Aphelenchoidea</taxon>
        <taxon>Aphelenchoididae</taxon>
        <taxon>Bursaphelenchus</taxon>
    </lineage>
</organism>
<dbReference type="InterPro" id="IPR036860">
    <property type="entry name" value="SH2_dom_sf"/>
</dbReference>
<dbReference type="GO" id="GO:0004715">
    <property type="term" value="F:non-membrane spanning protein tyrosine kinase activity"/>
    <property type="evidence" value="ECO:0007669"/>
    <property type="project" value="UniProtKB-EC"/>
</dbReference>
<proteinExistence type="inferred from homology"/>
<dbReference type="FunFam" id="3.30.505.10:FF:000051">
    <property type="entry name" value="Tyrosine-protein kinase"/>
    <property type="match status" value="1"/>
</dbReference>
<dbReference type="PRINTS" id="PR00109">
    <property type="entry name" value="TYRKINASE"/>
</dbReference>
<keyword evidence="2 8" id="KW-0547">Nucleotide-binding</keyword>
<evidence type="ECO:0000256" key="4">
    <source>
        <dbReference type="ARBA" id="ARBA00022840"/>
    </source>
</evidence>
<dbReference type="Gene3D" id="3.30.505.10">
    <property type="entry name" value="SH2 domain"/>
    <property type="match status" value="1"/>
</dbReference>
<keyword evidence="13" id="KW-1185">Reference proteome</keyword>
<evidence type="ECO:0000313" key="13">
    <source>
        <dbReference type="Proteomes" id="UP000659654"/>
    </source>
</evidence>
<dbReference type="CDD" id="cd00192">
    <property type="entry name" value="PTKc"/>
    <property type="match status" value="1"/>
</dbReference>
<sequence>MANEQKGPFDPSIVNEQYYHGLLPREDIKIMLRRNGEFLLRTTEPTKEATRSYVLSVMVYQEKEENGIKHYVIQNHHGRWSIEKFGFDSIKAMIDYHMSKGDSISKVLNNVILKTPILRQSWELAHEDIQCVKRLGEGAFGEVHKGTLKKGGNVIDVAIKLAKLEALTKEQIKEIMREARLMRNFHHANVVRFFGVAAGQEPLMVVMELADCGSLDSFLQKNEQPVEKKNEMCVQAAYGVEYLHEKNVIHRDLAARNCLYGNGQVKISDFGLTREGTVYQMDPHTRVPIRWLAPETLRVFIYTQKTDVWAFGIMCWEIYSNGQEPYPGMSPGETFVKVKDEQYRMTLPPCTPPEMVNFITQKCWAENPNDRYSMQELAHKLEMWWRVPRQPYQGTPVDNFARRVKKNKKSFQKG</sequence>
<evidence type="ECO:0000259" key="10">
    <source>
        <dbReference type="PROSITE" id="PS50001"/>
    </source>
</evidence>
<evidence type="ECO:0000256" key="6">
    <source>
        <dbReference type="ARBA" id="ARBA00051245"/>
    </source>
</evidence>
<dbReference type="InterPro" id="IPR001245">
    <property type="entry name" value="Ser-Thr/Tyr_kinase_cat_dom"/>
</dbReference>
<keyword evidence="1 9" id="KW-0808">Transferase</keyword>
<dbReference type="Proteomes" id="UP000582659">
    <property type="component" value="Unassembled WGS sequence"/>
</dbReference>
<dbReference type="PROSITE" id="PS50001">
    <property type="entry name" value="SH2"/>
    <property type="match status" value="1"/>
</dbReference>
<dbReference type="PROSITE" id="PS50011">
    <property type="entry name" value="PROTEIN_KINASE_DOM"/>
    <property type="match status" value="1"/>
</dbReference>
<name>A0A7I8X3W2_BURXY</name>
<dbReference type="SUPFAM" id="SSF56112">
    <property type="entry name" value="Protein kinase-like (PK-like)"/>
    <property type="match status" value="1"/>
</dbReference>
<dbReference type="SMART" id="SM00252">
    <property type="entry name" value="SH2"/>
    <property type="match status" value="1"/>
</dbReference>
<evidence type="ECO:0000256" key="2">
    <source>
        <dbReference type="ARBA" id="ARBA00022741"/>
    </source>
</evidence>
<keyword evidence="3 9" id="KW-0418">Kinase</keyword>
<dbReference type="SMART" id="SM00219">
    <property type="entry name" value="TyrKc"/>
    <property type="match status" value="1"/>
</dbReference>
<evidence type="ECO:0000256" key="5">
    <source>
        <dbReference type="ARBA" id="ARBA00023137"/>
    </source>
</evidence>
<evidence type="ECO:0000256" key="8">
    <source>
        <dbReference type="PROSITE-ProRule" id="PRU10141"/>
    </source>
</evidence>
<keyword evidence="4 8" id="KW-0067">ATP-binding</keyword>
<dbReference type="GO" id="GO:0005524">
    <property type="term" value="F:ATP binding"/>
    <property type="evidence" value="ECO:0007669"/>
    <property type="project" value="UniProtKB-UniRule"/>
</dbReference>
<dbReference type="InterPro" id="IPR020635">
    <property type="entry name" value="Tyr_kinase_cat_dom"/>
</dbReference>
<dbReference type="EMBL" id="CAJFCV020000006">
    <property type="protein sequence ID" value="CAG9128918.1"/>
    <property type="molecule type" value="Genomic_DNA"/>
</dbReference>
<evidence type="ECO:0000256" key="1">
    <source>
        <dbReference type="ARBA" id="ARBA00022679"/>
    </source>
</evidence>
<evidence type="ECO:0000313" key="12">
    <source>
        <dbReference type="EMBL" id="CAD5233610.1"/>
    </source>
</evidence>
<dbReference type="InterPro" id="IPR000719">
    <property type="entry name" value="Prot_kinase_dom"/>
</dbReference>
<dbReference type="InterPro" id="IPR000980">
    <property type="entry name" value="SH2"/>
</dbReference>
<dbReference type="PROSITE" id="PS00109">
    <property type="entry name" value="PROTEIN_KINASE_TYR"/>
    <property type="match status" value="1"/>
</dbReference>
<feature type="binding site" evidence="8">
    <location>
        <position position="160"/>
    </location>
    <ligand>
        <name>ATP</name>
        <dbReference type="ChEBI" id="CHEBI:30616"/>
    </ligand>
</feature>
<dbReference type="EMBL" id="CAJFDI010000006">
    <property type="protein sequence ID" value="CAD5233610.1"/>
    <property type="molecule type" value="Genomic_DNA"/>
</dbReference>
<comment type="catalytic activity">
    <reaction evidence="6 9">
        <text>L-tyrosyl-[protein] + ATP = O-phospho-L-tyrosyl-[protein] + ADP + H(+)</text>
        <dbReference type="Rhea" id="RHEA:10596"/>
        <dbReference type="Rhea" id="RHEA-COMP:10136"/>
        <dbReference type="Rhea" id="RHEA-COMP:20101"/>
        <dbReference type="ChEBI" id="CHEBI:15378"/>
        <dbReference type="ChEBI" id="CHEBI:30616"/>
        <dbReference type="ChEBI" id="CHEBI:46858"/>
        <dbReference type="ChEBI" id="CHEBI:61978"/>
        <dbReference type="ChEBI" id="CHEBI:456216"/>
        <dbReference type="EC" id="2.7.10.2"/>
    </reaction>
</comment>
<keyword evidence="7" id="KW-0727">SH2 domain</keyword>
<evidence type="ECO:0000256" key="7">
    <source>
        <dbReference type="PROSITE-ProRule" id="PRU00191"/>
    </source>
</evidence>
<feature type="domain" description="SH2" evidence="10">
    <location>
        <begin position="18"/>
        <end position="117"/>
    </location>
</feature>
<evidence type="ECO:0000256" key="3">
    <source>
        <dbReference type="ARBA" id="ARBA00022777"/>
    </source>
</evidence>
<dbReference type="InterPro" id="IPR011009">
    <property type="entry name" value="Kinase-like_dom_sf"/>
</dbReference>
<dbReference type="FunFam" id="3.30.200.20:FF:000518">
    <property type="entry name" value="Tyrosine-protein kinase"/>
    <property type="match status" value="1"/>
</dbReference>
<feature type="domain" description="Protein kinase" evidence="11">
    <location>
        <begin position="129"/>
        <end position="385"/>
    </location>
</feature>
<keyword evidence="5 9" id="KW-0829">Tyrosine-protein kinase</keyword>
<evidence type="ECO:0000256" key="9">
    <source>
        <dbReference type="RuleBase" id="RU362096"/>
    </source>
</evidence>
<accession>A0A7I8X3W2</accession>
<dbReference type="Pfam" id="PF07714">
    <property type="entry name" value="PK_Tyr_Ser-Thr"/>
    <property type="match status" value="1"/>
</dbReference>
<dbReference type="InterPro" id="IPR050198">
    <property type="entry name" value="Non-receptor_tyrosine_kinases"/>
</dbReference>
<dbReference type="Proteomes" id="UP000659654">
    <property type="component" value="Unassembled WGS sequence"/>
</dbReference>
<dbReference type="InterPro" id="IPR008266">
    <property type="entry name" value="Tyr_kinase_AS"/>
</dbReference>
<dbReference type="SMR" id="A0A7I8X3W2"/>
<evidence type="ECO:0000259" key="11">
    <source>
        <dbReference type="PROSITE" id="PS50011"/>
    </source>
</evidence>
<reference evidence="12" key="1">
    <citation type="submission" date="2020-09" db="EMBL/GenBank/DDBJ databases">
        <authorList>
            <person name="Kikuchi T."/>
        </authorList>
    </citation>
    <scope>NUCLEOTIDE SEQUENCE</scope>
    <source>
        <strain evidence="12">Ka4C1</strain>
    </source>
</reference>
<dbReference type="PROSITE" id="PS00107">
    <property type="entry name" value="PROTEIN_KINASE_ATP"/>
    <property type="match status" value="1"/>
</dbReference>
<dbReference type="CDD" id="cd10361">
    <property type="entry name" value="SH2_Fps_family"/>
    <property type="match status" value="1"/>
</dbReference>
<dbReference type="EC" id="2.7.10.2" evidence="9"/>
<protein>
    <recommendedName>
        <fullName evidence="9">Tyrosine-protein kinase</fullName>
        <ecNumber evidence="9">2.7.10.2</ecNumber>
    </recommendedName>
</protein>
<gene>
    <name evidence="12" type="ORF">BXYJ_LOCUS13701</name>
</gene>
<dbReference type="PRINTS" id="PR00401">
    <property type="entry name" value="SH2DOMAIN"/>
</dbReference>